<reference evidence="11" key="1">
    <citation type="submission" date="2025-08" db="UniProtKB">
        <authorList>
            <consortium name="Ensembl"/>
        </authorList>
    </citation>
    <scope>IDENTIFICATION</scope>
</reference>
<dbReference type="InterPro" id="IPR050934">
    <property type="entry name" value="ITIH"/>
</dbReference>
<dbReference type="Pfam" id="PF06668">
    <property type="entry name" value="ITI_HC_C"/>
    <property type="match status" value="1"/>
</dbReference>
<dbReference type="SMART" id="SM00609">
    <property type="entry name" value="VIT"/>
    <property type="match status" value="1"/>
</dbReference>
<dbReference type="PANTHER" id="PTHR10338">
    <property type="entry name" value="INTER-ALPHA-TRYPSIN INHIBITOR HEAVY CHAIN FAMILY MEMBER"/>
    <property type="match status" value="1"/>
</dbReference>
<feature type="domain" description="VIT" evidence="10">
    <location>
        <begin position="21"/>
        <end position="150"/>
    </location>
</feature>
<keyword evidence="12" id="KW-1185">Reference proteome</keyword>
<dbReference type="OMA" id="AKQMWAY"/>
<dbReference type="SUPFAM" id="SSF53300">
    <property type="entry name" value="vWA-like"/>
    <property type="match status" value="1"/>
</dbReference>
<evidence type="ECO:0000256" key="3">
    <source>
        <dbReference type="ARBA" id="ARBA00022525"/>
    </source>
</evidence>
<evidence type="ECO:0000256" key="7">
    <source>
        <dbReference type="ARBA" id="ARBA00023180"/>
    </source>
</evidence>
<evidence type="ECO:0000313" key="12">
    <source>
        <dbReference type="Proteomes" id="UP000694388"/>
    </source>
</evidence>
<feature type="domain" description="VWFA" evidence="9">
    <location>
        <begin position="274"/>
        <end position="457"/>
    </location>
</feature>
<evidence type="ECO:0000256" key="4">
    <source>
        <dbReference type="ARBA" id="ARBA00022690"/>
    </source>
</evidence>
<evidence type="ECO:0000256" key="5">
    <source>
        <dbReference type="ARBA" id="ARBA00022729"/>
    </source>
</evidence>
<dbReference type="InterPro" id="IPR010600">
    <property type="entry name" value="ITI_HC_C"/>
</dbReference>
<dbReference type="GeneTree" id="ENSGT00940000154554"/>
<dbReference type="GO" id="GO:0004867">
    <property type="term" value="F:serine-type endopeptidase inhibitor activity"/>
    <property type="evidence" value="ECO:0007669"/>
    <property type="project" value="UniProtKB-KW"/>
</dbReference>
<comment type="subcellular location">
    <subcellularLocation>
        <location evidence="1">Secreted</location>
    </subcellularLocation>
</comment>
<evidence type="ECO:0000259" key="10">
    <source>
        <dbReference type="PROSITE" id="PS51468"/>
    </source>
</evidence>
<dbReference type="Gene3D" id="3.40.50.410">
    <property type="entry name" value="von Willebrand factor, type A domain"/>
    <property type="match status" value="1"/>
</dbReference>
<evidence type="ECO:0000313" key="11">
    <source>
        <dbReference type="Ensembl" id="ENSEBUP00000020803.1"/>
    </source>
</evidence>
<dbReference type="Proteomes" id="UP000694388">
    <property type="component" value="Unplaced"/>
</dbReference>
<evidence type="ECO:0000256" key="2">
    <source>
        <dbReference type="ARBA" id="ARBA00010158"/>
    </source>
</evidence>
<feature type="chain" id="PRO_5034120263" evidence="8">
    <location>
        <begin position="21"/>
        <end position="905"/>
    </location>
</feature>
<dbReference type="SMART" id="SM00327">
    <property type="entry name" value="VWA"/>
    <property type="match status" value="1"/>
</dbReference>
<name>A0A8C4QV35_EPTBU</name>
<keyword evidence="4" id="KW-0646">Protease inhibitor</keyword>
<dbReference type="InterPro" id="IPR002035">
    <property type="entry name" value="VWF_A"/>
</dbReference>
<dbReference type="PROSITE" id="PS51468">
    <property type="entry name" value="VIT"/>
    <property type="match status" value="1"/>
</dbReference>
<dbReference type="Pfam" id="PF08487">
    <property type="entry name" value="VIT"/>
    <property type="match status" value="1"/>
</dbReference>
<dbReference type="InterPro" id="IPR036465">
    <property type="entry name" value="vWFA_dom_sf"/>
</dbReference>
<reference evidence="11" key="2">
    <citation type="submission" date="2025-09" db="UniProtKB">
        <authorList>
            <consortium name="Ensembl"/>
        </authorList>
    </citation>
    <scope>IDENTIFICATION</scope>
</reference>
<sequence>MYRLILHLVLFLTCFPGVIIKANQAWDNQSPCPSAGISNMQVTAMITARFAYTHVASTMHNNGRVPRDAVFHIQLPKEAFISNFTMTINGTVHVGRVMEKLEAKMQYKHARWQGRTISLLRSVEPDMQHFTVTMSVAAGETAHFQLTYEQLLRRRLEKYDYTLSLRTAHSVRQMQVDVYIDEPEGIRFLKVSPVPEVPSSAMTVIQAERQAHVTFRPCPQVGKRCSHCDHLLMRNNFHLQYDVVRHLDGGRIEIVDGYFVHYFAPSNLPPVPKNIIFIVDVSGSMWGVKIQQTKQALLHTLGKLQPGDHFNLVNFNHHVESWADELMEASESNKEDAKLYVQNLQADGGTNINDALLHSVGMLQHAQNADLIAPNSASLIVLLSDGDPTVGVVDPIRILSNVQSATNFSISLFCLGFGSDVDFDFLERMAMENRGTARRIYLGTTAGIQLQGFYDEVTMPLLSDVRVDYMPEGVATNVTKSSFDHYFRGSELVLAGKMAGSHGDSLTSRITAASVNDVLTVEMTASVGETKRLLEKHNHALRIFPNRLWVYLTINQLLARRTLVSREEKTALSQRALDLSLEYNLVTPFTSMVVTTPEKPRTNRIAKSAERSCCPVPPGQSFIPYATIPPPPTTAYPFRVLAQSRSADGSISRQPPFITSVDNDPHVIINLPTSNLTVCFNIDDKEGTIFSLVSDELSGIAVNGQLINSKRPTSGSKHTSSYFGRLGLVLGPALLLEVSPDGLIFKDGETRSGLNWAANVTLHRERLTLRVDANQRVTIELELVTFVVLLHRVWKSHPEHRDFLGFYTDPEAHLSSNTTGLLGQFVNEPEVEVFAIRQGPGYDKPQGTMRIRGQEFSVTRGLQKNYRRDQKHGEPVACWFVHNHGKGLLRGRLSDYIVPSIFSFL</sequence>
<evidence type="ECO:0000259" key="9">
    <source>
        <dbReference type="PROSITE" id="PS50234"/>
    </source>
</evidence>
<keyword evidence="3" id="KW-0964">Secreted</keyword>
<dbReference type="InterPro" id="IPR013694">
    <property type="entry name" value="VIT"/>
</dbReference>
<evidence type="ECO:0000256" key="1">
    <source>
        <dbReference type="ARBA" id="ARBA00004613"/>
    </source>
</evidence>
<dbReference type="GO" id="GO:0030212">
    <property type="term" value="P:hyaluronan metabolic process"/>
    <property type="evidence" value="ECO:0007669"/>
    <property type="project" value="InterPro"/>
</dbReference>
<dbReference type="Ensembl" id="ENSEBUT00000021379.1">
    <property type="protein sequence ID" value="ENSEBUP00000020803.1"/>
    <property type="gene ID" value="ENSEBUG00000012857.1"/>
</dbReference>
<evidence type="ECO:0000256" key="8">
    <source>
        <dbReference type="SAM" id="SignalP"/>
    </source>
</evidence>
<organism evidence="11 12">
    <name type="scientific">Eptatretus burgeri</name>
    <name type="common">Inshore hagfish</name>
    <dbReference type="NCBI Taxonomy" id="7764"/>
    <lineage>
        <taxon>Eukaryota</taxon>
        <taxon>Metazoa</taxon>
        <taxon>Chordata</taxon>
        <taxon>Craniata</taxon>
        <taxon>Vertebrata</taxon>
        <taxon>Cyclostomata</taxon>
        <taxon>Myxini</taxon>
        <taxon>Myxiniformes</taxon>
        <taxon>Myxinidae</taxon>
        <taxon>Eptatretinae</taxon>
        <taxon>Eptatretus</taxon>
    </lineage>
</organism>
<keyword evidence="5 8" id="KW-0732">Signal</keyword>
<proteinExistence type="inferred from homology"/>
<feature type="signal peptide" evidence="8">
    <location>
        <begin position="1"/>
        <end position="20"/>
    </location>
</feature>
<dbReference type="AlphaFoldDB" id="A0A8C4QV35"/>
<dbReference type="FunFam" id="3.40.50.410:FF:000013">
    <property type="entry name" value="inter-alpha-trypsin inhibitor heavy chain H2"/>
    <property type="match status" value="1"/>
</dbReference>
<dbReference type="GO" id="GO:0005576">
    <property type="term" value="C:extracellular region"/>
    <property type="evidence" value="ECO:0007669"/>
    <property type="project" value="UniProtKB-SubCell"/>
</dbReference>
<keyword evidence="6" id="KW-0722">Serine protease inhibitor</keyword>
<accession>A0A8C4QV35</accession>
<evidence type="ECO:0000256" key="6">
    <source>
        <dbReference type="ARBA" id="ARBA00022900"/>
    </source>
</evidence>
<dbReference type="PROSITE" id="PS50234">
    <property type="entry name" value="VWFA"/>
    <property type="match status" value="1"/>
</dbReference>
<protein>
    <submittedName>
        <fullName evidence="11">Inter-alpha-trypsin inhibitor heavy chain 1</fullName>
    </submittedName>
</protein>
<keyword evidence="7" id="KW-0325">Glycoprotein</keyword>
<dbReference type="Pfam" id="PF00092">
    <property type="entry name" value="VWA"/>
    <property type="match status" value="1"/>
</dbReference>
<comment type="similarity">
    <text evidence="2">Belongs to the ITIH family.</text>
</comment>
<dbReference type="PANTHER" id="PTHR10338:SF108">
    <property type="entry name" value="INTER-ALPHA-TRYPSIN INHIBITOR HEAVY CHAIN H4-LIKE PROTEIN"/>
    <property type="match status" value="1"/>
</dbReference>